<gene>
    <name evidence="2" type="ORF">SBOR_6430</name>
</gene>
<accession>W9CBK0</accession>
<name>W9CBK0_SCLBF</name>
<dbReference type="EMBL" id="AYSA01000336">
    <property type="protein sequence ID" value="ESZ93198.1"/>
    <property type="molecule type" value="Genomic_DNA"/>
</dbReference>
<dbReference type="PANTHER" id="PTHR35040:SF9">
    <property type="entry name" value="4-LIKE CELL SURFACE PROTEIN, PUTATIVE (AFU_ORTHOLOGUE AFUA_4G14080)-RELATED"/>
    <property type="match status" value="1"/>
</dbReference>
<sequence length="226" mass="24559">MVLFTSILLPLYIYPAPGAWNWVTTAIKAYPSVNFNIIVNPNSGPGLANTFPDTNYIDAIASLDAFENTNLLGYVDTAYMHRTTQEVNTEVDSYNHWSTYTAKDIHVSGIFFNDCISNWNSTTSAWMSTIAAHTHTDGLSVMFNPGVIADPDFFNISDDILMVESTYTATRSLASVSTTSLVKAIVNAGIGSLYITTVEYHSESALWMPFVAALGAGTVAGSRRAV</sequence>
<evidence type="ECO:0000256" key="1">
    <source>
        <dbReference type="SAM" id="SignalP"/>
    </source>
</evidence>
<dbReference type="OrthoDB" id="5342184at2759"/>
<dbReference type="PANTHER" id="PTHR35040">
    <property type="match status" value="1"/>
</dbReference>
<keyword evidence="3" id="KW-1185">Reference proteome</keyword>
<evidence type="ECO:0008006" key="4">
    <source>
        <dbReference type="Google" id="ProtNLM"/>
    </source>
</evidence>
<proteinExistence type="predicted"/>
<dbReference type="HOGENOM" id="CLU_060605_3_1_1"/>
<dbReference type="InterPro" id="IPR021986">
    <property type="entry name" value="Spherulin4"/>
</dbReference>
<feature type="chain" id="PRO_5004920306" description="Spherulin 4-like cell surface protein" evidence="1">
    <location>
        <begin position="19"/>
        <end position="226"/>
    </location>
</feature>
<evidence type="ECO:0000313" key="3">
    <source>
        <dbReference type="Proteomes" id="UP000019487"/>
    </source>
</evidence>
<comment type="caution">
    <text evidence="2">The sequence shown here is derived from an EMBL/GenBank/DDBJ whole genome shotgun (WGS) entry which is preliminary data.</text>
</comment>
<dbReference type="AlphaFoldDB" id="W9CBK0"/>
<organism evidence="2 3">
    <name type="scientific">Sclerotinia borealis (strain F-4128)</name>
    <dbReference type="NCBI Taxonomy" id="1432307"/>
    <lineage>
        <taxon>Eukaryota</taxon>
        <taxon>Fungi</taxon>
        <taxon>Dikarya</taxon>
        <taxon>Ascomycota</taxon>
        <taxon>Pezizomycotina</taxon>
        <taxon>Leotiomycetes</taxon>
        <taxon>Helotiales</taxon>
        <taxon>Sclerotiniaceae</taxon>
        <taxon>Sclerotinia</taxon>
    </lineage>
</organism>
<keyword evidence="1" id="KW-0732">Signal</keyword>
<feature type="signal peptide" evidence="1">
    <location>
        <begin position="1"/>
        <end position="18"/>
    </location>
</feature>
<dbReference type="Pfam" id="PF12138">
    <property type="entry name" value="Spherulin4"/>
    <property type="match status" value="1"/>
</dbReference>
<reference evidence="2 3" key="1">
    <citation type="journal article" date="2014" name="Genome Announc.">
        <title>Draft genome sequence of Sclerotinia borealis, a psychrophilic plant pathogenic fungus.</title>
        <authorList>
            <person name="Mardanov A.V."/>
            <person name="Beletsky A.V."/>
            <person name="Kadnikov V.V."/>
            <person name="Ignatov A.N."/>
            <person name="Ravin N.V."/>
        </authorList>
    </citation>
    <scope>NUCLEOTIDE SEQUENCE [LARGE SCALE GENOMIC DNA]</scope>
    <source>
        <strain evidence="3">F-4157</strain>
    </source>
</reference>
<dbReference type="Proteomes" id="UP000019487">
    <property type="component" value="Unassembled WGS sequence"/>
</dbReference>
<evidence type="ECO:0000313" key="2">
    <source>
        <dbReference type="EMBL" id="ESZ93198.1"/>
    </source>
</evidence>
<protein>
    <recommendedName>
        <fullName evidence="4">Spherulin 4-like cell surface protein</fullName>
    </recommendedName>
</protein>